<feature type="region of interest" description="Disordered" evidence="1">
    <location>
        <begin position="249"/>
        <end position="289"/>
    </location>
</feature>
<sequence>MRVTFATEPASPDRLNEDFIAATPDAVVLLDGAGTPAGSESGCSHGVAWYARTLGSTLIASLTQSAGTLTEILAEGIKAATSLHDFTCDVAHPGSPSATVVMLRSTGDDLNYLVLADSVLVLDMIGTDEPVVITDDREAQVGKRYRTGMDALDSGTPDHTAALRTYVEAMRAHRNRDGGFWVAASNPLAAEQSLTGTLPSDQIRAAALLSDGASRLVDRFGLATWRQALDILAQDGPAELVRRVRDAERSDLNGERWPRGKTFDDATAALTVGSPRENAGDRLSPRTWP</sequence>
<evidence type="ECO:0000259" key="2">
    <source>
        <dbReference type="Pfam" id="PF13672"/>
    </source>
</evidence>
<dbReference type="RefSeq" id="WP_387340377.1">
    <property type="nucleotide sequence ID" value="NZ_JBIAXI010000002.1"/>
</dbReference>
<dbReference type="EMBL" id="JBIAXI010000002">
    <property type="protein sequence ID" value="MFF4771794.1"/>
    <property type="molecule type" value="Genomic_DNA"/>
</dbReference>
<proteinExistence type="predicted"/>
<feature type="compositionally biased region" description="Basic and acidic residues" evidence="1">
    <location>
        <begin position="249"/>
        <end position="264"/>
    </location>
</feature>
<gene>
    <name evidence="3" type="ORF">ACFY05_02940</name>
</gene>
<protein>
    <submittedName>
        <fullName evidence="3">Integrase</fullName>
    </submittedName>
</protein>
<evidence type="ECO:0000313" key="4">
    <source>
        <dbReference type="Proteomes" id="UP001602119"/>
    </source>
</evidence>
<evidence type="ECO:0000313" key="3">
    <source>
        <dbReference type="EMBL" id="MFF4771794.1"/>
    </source>
</evidence>
<feature type="domain" description="PPM-type phosphatase" evidence="2">
    <location>
        <begin position="26"/>
        <end position="236"/>
    </location>
</feature>
<evidence type="ECO:0000256" key="1">
    <source>
        <dbReference type="SAM" id="MobiDB-lite"/>
    </source>
</evidence>
<organism evidence="3 4">
    <name type="scientific">Microtetraspora fusca</name>
    <dbReference type="NCBI Taxonomy" id="1997"/>
    <lineage>
        <taxon>Bacteria</taxon>
        <taxon>Bacillati</taxon>
        <taxon>Actinomycetota</taxon>
        <taxon>Actinomycetes</taxon>
        <taxon>Streptosporangiales</taxon>
        <taxon>Streptosporangiaceae</taxon>
        <taxon>Microtetraspora</taxon>
    </lineage>
</organism>
<feature type="compositionally biased region" description="Basic and acidic residues" evidence="1">
    <location>
        <begin position="278"/>
        <end position="289"/>
    </location>
</feature>
<name>A0ABW6UXK2_MICFU</name>
<reference evidence="3 4" key="1">
    <citation type="submission" date="2024-10" db="EMBL/GenBank/DDBJ databases">
        <title>The Natural Products Discovery Center: Release of the First 8490 Sequenced Strains for Exploring Actinobacteria Biosynthetic Diversity.</title>
        <authorList>
            <person name="Kalkreuter E."/>
            <person name="Kautsar S.A."/>
            <person name="Yang D."/>
            <person name="Bader C.D."/>
            <person name="Teijaro C.N."/>
            <person name="Fluegel L."/>
            <person name="Davis C.M."/>
            <person name="Simpson J.R."/>
            <person name="Lauterbach L."/>
            <person name="Steele A.D."/>
            <person name="Gui C."/>
            <person name="Meng S."/>
            <person name="Li G."/>
            <person name="Viehrig K."/>
            <person name="Ye F."/>
            <person name="Su P."/>
            <person name="Kiefer A.F."/>
            <person name="Nichols A."/>
            <person name="Cepeda A.J."/>
            <person name="Yan W."/>
            <person name="Fan B."/>
            <person name="Jiang Y."/>
            <person name="Adhikari A."/>
            <person name="Zheng C.-J."/>
            <person name="Schuster L."/>
            <person name="Cowan T.M."/>
            <person name="Smanski M.J."/>
            <person name="Chevrette M.G."/>
            <person name="De Carvalho L.P.S."/>
            <person name="Shen B."/>
        </authorList>
    </citation>
    <scope>NUCLEOTIDE SEQUENCE [LARGE SCALE GENOMIC DNA]</scope>
    <source>
        <strain evidence="3 4">NPDC001281</strain>
    </source>
</reference>
<dbReference type="InterPro" id="IPR001932">
    <property type="entry name" value="PPM-type_phosphatase-like_dom"/>
</dbReference>
<comment type="caution">
    <text evidence="3">The sequence shown here is derived from an EMBL/GenBank/DDBJ whole genome shotgun (WGS) entry which is preliminary data.</text>
</comment>
<dbReference type="Proteomes" id="UP001602119">
    <property type="component" value="Unassembled WGS sequence"/>
</dbReference>
<accession>A0ABW6UXK2</accession>
<dbReference type="Pfam" id="PF13672">
    <property type="entry name" value="PP2C_2"/>
    <property type="match status" value="1"/>
</dbReference>
<keyword evidence="4" id="KW-1185">Reference proteome</keyword>